<dbReference type="PRINTS" id="PR00421">
    <property type="entry name" value="THIOREDOXIN"/>
</dbReference>
<gene>
    <name evidence="12" type="ORF">CLAC_12340</name>
</gene>
<keyword evidence="5 10" id="KW-1015">Disulfide bond</keyword>
<protein>
    <recommendedName>
        <fullName evidence="7 8">Thioredoxin</fullName>
    </recommendedName>
</protein>
<feature type="active site" description="Nucleophile" evidence="9">
    <location>
        <position position="34"/>
    </location>
</feature>
<dbReference type="SUPFAM" id="SSF52833">
    <property type="entry name" value="Thioredoxin-like"/>
    <property type="match status" value="1"/>
</dbReference>
<evidence type="ECO:0000256" key="10">
    <source>
        <dbReference type="PIRSR" id="PIRSR000077-4"/>
    </source>
</evidence>
<evidence type="ECO:0000256" key="2">
    <source>
        <dbReference type="ARBA" id="ARBA00008987"/>
    </source>
</evidence>
<dbReference type="OrthoDB" id="9790390at2"/>
<dbReference type="InterPro" id="IPR017937">
    <property type="entry name" value="Thioredoxin_CS"/>
</dbReference>
<dbReference type="InterPro" id="IPR005746">
    <property type="entry name" value="Thioredoxin"/>
</dbReference>
<evidence type="ECO:0000256" key="1">
    <source>
        <dbReference type="ARBA" id="ARBA00003318"/>
    </source>
</evidence>
<dbReference type="CDD" id="cd02947">
    <property type="entry name" value="TRX_family"/>
    <property type="match status" value="1"/>
</dbReference>
<keyword evidence="6 10" id="KW-0676">Redox-active center</keyword>
<dbReference type="EMBL" id="CP006841">
    <property type="protein sequence ID" value="ALA68328.1"/>
    <property type="molecule type" value="Genomic_DNA"/>
</dbReference>
<feature type="site" description="Deprotonates C-terminal active site Cys" evidence="9">
    <location>
        <position position="25"/>
    </location>
</feature>
<dbReference type="GO" id="GO:0005829">
    <property type="term" value="C:cytosol"/>
    <property type="evidence" value="ECO:0007669"/>
    <property type="project" value="TreeGrafter"/>
</dbReference>
<feature type="site" description="Contributes to redox potential value" evidence="9">
    <location>
        <position position="32"/>
    </location>
</feature>
<evidence type="ECO:0000256" key="7">
    <source>
        <dbReference type="NCBIfam" id="TIGR01068"/>
    </source>
</evidence>
<evidence type="ECO:0000313" key="12">
    <source>
        <dbReference type="EMBL" id="ALA68328.1"/>
    </source>
</evidence>
<dbReference type="PROSITE" id="PS51352">
    <property type="entry name" value="THIOREDOXIN_2"/>
    <property type="match status" value="1"/>
</dbReference>
<accession>A0A0K2H319</accession>
<evidence type="ECO:0000256" key="8">
    <source>
        <dbReference type="PIRNR" id="PIRNR000077"/>
    </source>
</evidence>
<reference evidence="12 13" key="1">
    <citation type="submission" date="2013-10" db="EMBL/GenBank/DDBJ databases">
        <title>Complete genome sequence of Corynebacterium lactis DSM 45799(T), isolated from raw cow milk.</title>
        <authorList>
            <person name="Ruckert C."/>
            <person name="Albersmeier A."/>
            <person name="Lipski A."/>
            <person name="Kalinowski J."/>
        </authorList>
    </citation>
    <scope>NUCLEOTIDE SEQUENCE [LARGE SCALE GENOMIC DNA]</scope>
    <source>
        <strain evidence="12 13">RW2-5</strain>
    </source>
</reference>
<dbReference type="AlphaFoldDB" id="A0A0K2H319"/>
<evidence type="ECO:0000256" key="4">
    <source>
        <dbReference type="ARBA" id="ARBA00022982"/>
    </source>
</evidence>
<comment type="function">
    <text evidence="1">Participates in various redox reactions through the reversible oxidation of its active center dithiol to a disulfide and catalyzes dithiol-disulfide exchange reactions.</text>
</comment>
<keyword evidence="13" id="KW-1185">Reference proteome</keyword>
<name>A0A0K2H319_9CORY</name>
<dbReference type="Pfam" id="PF00085">
    <property type="entry name" value="Thioredoxin"/>
    <property type="match status" value="1"/>
</dbReference>
<evidence type="ECO:0000256" key="6">
    <source>
        <dbReference type="ARBA" id="ARBA00023284"/>
    </source>
</evidence>
<comment type="similarity">
    <text evidence="2 8">Belongs to the thioredoxin family.</text>
</comment>
<dbReference type="InterPro" id="IPR013766">
    <property type="entry name" value="Thioredoxin_domain"/>
</dbReference>
<evidence type="ECO:0000256" key="5">
    <source>
        <dbReference type="ARBA" id="ARBA00023157"/>
    </source>
</evidence>
<dbReference type="PANTHER" id="PTHR45663">
    <property type="entry name" value="GEO12009P1"/>
    <property type="match status" value="1"/>
</dbReference>
<feature type="active site" description="Nucleophile" evidence="9">
    <location>
        <position position="31"/>
    </location>
</feature>
<keyword evidence="4" id="KW-0249">Electron transport</keyword>
<organism evidence="12 13">
    <name type="scientific">Corynebacterium lactis RW2-5</name>
    <dbReference type="NCBI Taxonomy" id="1408189"/>
    <lineage>
        <taxon>Bacteria</taxon>
        <taxon>Bacillati</taxon>
        <taxon>Actinomycetota</taxon>
        <taxon>Actinomycetes</taxon>
        <taxon>Mycobacteriales</taxon>
        <taxon>Corynebacteriaceae</taxon>
        <taxon>Corynebacterium</taxon>
    </lineage>
</organism>
<dbReference type="Proteomes" id="UP000058446">
    <property type="component" value="Chromosome"/>
</dbReference>
<dbReference type="PANTHER" id="PTHR45663:SF11">
    <property type="entry name" value="GEO12009P1"/>
    <property type="match status" value="1"/>
</dbReference>
<dbReference type="STRING" id="1408189.CLAC_12340"/>
<dbReference type="Gene3D" id="3.40.30.10">
    <property type="entry name" value="Glutaredoxin"/>
    <property type="match status" value="1"/>
</dbReference>
<keyword evidence="3" id="KW-0813">Transport</keyword>
<evidence type="ECO:0000256" key="9">
    <source>
        <dbReference type="PIRSR" id="PIRSR000077-1"/>
    </source>
</evidence>
<sequence>MSTVNVTADTFKSTVLESDKPVLVDFWAEWCGPCKKVSPVLDEIAAELGDKAVIAKVNVDEQRALAGMFQIMSIPTLLVFKDGTKVEELVGVRPKSEIQGKIEKHF</sequence>
<evidence type="ECO:0000313" key="13">
    <source>
        <dbReference type="Proteomes" id="UP000058446"/>
    </source>
</evidence>
<dbReference type="RefSeq" id="WP_053413125.1">
    <property type="nucleotide sequence ID" value="NZ_CP006841.1"/>
</dbReference>
<dbReference type="PROSITE" id="PS00194">
    <property type="entry name" value="THIOREDOXIN_1"/>
    <property type="match status" value="1"/>
</dbReference>
<dbReference type="PIRSF" id="PIRSF000077">
    <property type="entry name" value="Thioredoxin"/>
    <property type="match status" value="1"/>
</dbReference>
<feature type="domain" description="Thioredoxin" evidence="11">
    <location>
        <begin position="1"/>
        <end position="106"/>
    </location>
</feature>
<feature type="disulfide bond" description="Redox-active" evidence="10">
    <location>
        <begin position="31"/>
        <end position="34"/>
    </location>
</feature>
<dbReference type="FunFam" id="3.40.30.10:FF:000001">
    <property type="entry name" value="Thioredoxin"/>
    <property type="match status" value="1"/>
</dbReference>
<dbReference type="NCBIfam" id="TIGR01068">
    <property type="entry name" value="thioredoxin"/>
    <property type="match status" value="1"/>
</dbReference>
<dbReference type="KEGG" id="clw:CLAC_12340"/>
<dbReference type="InterPro" id="IPR036249">
    <property type="entry name" value="Thioredoxin-like_sf"/>
</dbReference>
<dbReference type="PATRIC" id="fig|1408189.4.peg.2485"/>
<proteinExistence type="inferred from homology"/>
<dbReference type="GO" id="GO:0015035">
    <property type="term" value="F:protein-disulfide reductase activity"/>
    <property type="evidence" value="ECO:0007669"/>
    <property type="project" value="UniProtKB-UniRule"/>
</dbReference>
<evidence type="ECO:0000259" key="11">
    <source>
        <dbReference type="PROSITE" id="PS51352"/>
    </source>
</evidence>
<evidence type="ECO:0000256" key="3">
    <source>
        <dbReference type="ARBA" id="ARBA00022448"/>
    </source>
</evidence>
<feature type="site" description="Contributes to redox potential value" evidence="9">
    <location>
        <position position="33"/>
    </location>
</feature>
<dbReference type="GO" id="GO:0045454">
    <property type="term" value="P:cell redox homeostasis"/>
    <property type="evidence" value="ECO:0007669"/>
    <property type="project" value="TreeGrafter"/>
</dbReference>